<dbReference type="CDD" id="cd01259">
    <property type="entry name" value="PH_APBB1IP"/>
    <property type="match status" value="1"/>
</dbReference>
<evidence type="ECO:0000313" key="6">
    <source>
        <dbReference type="RefSeq" id="XP_033365758.1"/>
    </source>
</evidence>
<dbReference type="Gene3D" id="3.10.20.90">
    <property type="entry name" value="Phosphatidylinositol 3-kinase Catalytic Subunit, Chain A, domain 1"/>
    <property type="match status" value="1"/>
</dbReference>
<dbReference type="InterPro" id="IPR011993">
    <property type="entry name" value="PH-like_dom_sf"/>
</dbReference>
<evidence type="ECO:0000256" key="2">
    <source>
        <dbReference type="PROSITE-ProRule" id="PRU00191"/>
    </source>
</evidence>
<dbReference type="KEGG" id="bvk:117242868"/>
<dbReference type="PANTHER" id="PTHR11243:SF38">
    <property type="entry name" value="GROWTH FACTOR RECEPTOR-BOUND PROTEIN 14-LIKE ISOFORM X1"/>
    <property type="match status" value="1"/>
</dbReference>
<dbReference type="Gene3D" id="3.30.505.10">
    <property type="entry name" value="SH2 domain"/>
    <property type="match status" value="1"/>
</dbReference>
<feature type="domain" description="SH2" evidence="4">
    <location>
        <begin position="571"/>
        <end position="669"/>
    </location>
</feature>
<dbReference type="PROSITE" id="PS50001">
    <property type="entry name" value="SH2"/>
    <property type="match status" value="1"/>
</dbReference>
<accession>A0A6J3LJS2</accession>
<evidence type="ECO:0000256" key="3">
    <source>
        <dbReference type="SAM" id="MobiDB-lite"/>
    </source>
</evidence>
<dbReference type="Gene3D" id="2.30.29.30">
    <property type="entry name" value="Pleckstrin-homology domain (PH domain)/Phosphotyrosine-binding domain (PTB)"/>
    <property type="match status" value="1"/>
</dbReference>
<protein>
    <submittedName>
        <fullName evidence="6">Growth factor receptor-bound protein 14-like isoform X1</fullName>
    </submittedName>
</protein>
<gene>
    <name evidence="6" type="primary">LOC117242868</name>
</gene>
<evidence type="ECO:0000256" key="1">
    <source>
        <dbReference type="ARBA" id="ARBA00022999"/>
    </source>
</evidence>
<dbReference type="Pfam" id="PF08947">
    <property type="entry name" value="BPS"/>
    <property type="match status" value="1"/>
</dbReference>
<evidence type="ECO:0000259" key="4">
    <source>
        <dbReference type="PROSITE" id="PS50001"/>
    </source>
</evidence>
<feature type="region of interest" description="Disordered" evidence="3">
    <location>
        <begin position="684"/>
        <end position="704"/>
    </location>
</feature>
<dbReference type="PANTHER" id="PTHR11243">
    <property type="entry name" value="GROWTH FACTOR RECEPTOR-BOUND PROTEIN"/>
    <property type="match status" value="1"/>
</dbReference>
<keyword evidence="1 2" id="KW-0727">SH2 domain</keyword>
<dbReference type="InterPro" id="IPR036860">
    <property type="entry name" value="SH2_dom_sf"/>
</dbReference>
<dbReference type="SMART" id="SM00252">
    <property type="entry name" value="SH2"/>
    <property type="match status" value="1"/>
</dbReference>
<dbReference type="SUPFAM" id="SSF54236">
    <property type="entry name" value="Ubiquitin-like"/>
    <property type="match status" value="1"/>
</dbReference>
<dbReference type="InterPro" id="IPR000980">
    <property type="entry name" value="SH2"/>
</dbReference>
<keyword evidence="5" id="KW-1185">Reference proteome</keyword>
<feature type="region of interest" description="Disordered" evidence="3">
    <location>
        <begin position="86"/>
        <end position="107"/>
    </location>
</feature>
<dbReference type="InterPro" id="IPR039664">
    <property type="entry name" value="GRB/APBB1IP"/>
</dbReference>
<reference evidence="6" key="1">
    <citation type="submission" date="2025-08" db="UniProtKB">
        <authorList>
            <consortium name="RefSeq"/>
        </authorList>
    </citation>
    <scope>IDENTIFICATION</scope>
    <source>
        <tissue evidence="6">Muscle</tissue>
    </source>
</reference>
<dbReference type="Proteomes" id="UP000504631">
    <property type="component" value="Unplaced"/>
</dbReference>
<dbReference type="GO" id="GO:0071944">
    <property type="term" value="C:cell periphery"/>
    <property type="evidence" value="ECO:0007669"/>
    <property type="project" value="UniProtKB-ARBA"/>
</dbReference>
<dbReference type="Pfam" id="PF00017">
    <property type="entry name" value="SH2"/>
    <property type="match status" value="1"/>
</dbReference>
<dbReference type="InterPro" id="IPR039665">
    <property type="entry name" value="PH_APBB1IP"/>
</dbReference>
<organism evidence="5 6">
    <name type="scientific">Bombus vosnesenskii</name>
    <dbReference type="NCBI Taxonomy" id="207650"/>
    <lineage>
        <taxon>Eukaryota</taxon>
        <taxon>Metazoa</taxon>
        <taxon>Ecdysozoa</taxon>
        <taxon>Arthropoda</taxon>
        <taxon>Hexapoda</taxon>
        <taxon>Insecta</taxon>
        <taxon>Pterygota</taxon>
        <taxon>Neoptera</taxon>
        <taxon>Endopterygota</taxon>
        <taxon>Hymenoptera</taxon>
        <taxon>Apocrita</taxon>
        <taxon>Aculeata</taxon>
        <taxon>Apoidea</taxon>
        <taxon>Anthophila</taxon>
        <taxon>Apidae</taxon>
        <taxon>Bombus</taxon>
        <taxon>Pyrobombus</taxon>
    </lineage>
</organism>
<dbReference type="GeneID" id="117242868"/>
<sequence length="734" mass="83716">MTHKANRNERHTRGDAIVNVAFSNTMLQPGDHDSVIGRPLYRRFPHHDPSSIDPKRRLADAMEPTVEIHDVSIDLPLAALSSAGSTPTLESAVTTTATASSESLRAETDNEQSVYSVALLDRCTDLVTRNDSVCDRQRYASSTWFSLVRRRCSNIRGWLPRMCSCLDADNTQFLGPSTCSRYQRLSPRRNLLEIAYRSINGNRRPKRFARPDESEDDEEQTEELRFYCDDDACYDVIVEHDLRAIDLCKLLKAKRSTVGVDWSIVETWPELGIERALEDHEDILAVHRETKTFSAERARKFIFRQDCLKYEFFHDPELFLSTEMIDVPTVFAEDWHALDETEAALRDYLENEEIAECPEVFGLAWIQNGRLNIWRKICLLLRDRELYHAKKKSERAFPFARLSDYAVYKITNARKRYRAPFPWGICLRSTNTAPKSKTIAERGETGLKVIAFHSEKSRACWLTAMRLAKYGKQLRENYRAFKNKQCEQTDGPKDRYVNYNVSNESVRSRVAMDFTGSVGRIVDDPKEAKNIAESEGMNWRRTWRPFSRPPPGCTVVRLHGLDDGIHVLQPWFHRGLKRDIAAAIVRDQGSVDGVFLVRESKSNLGAYVLTYKYSEKVFHAQIQPVFDERCNCWLYTLDKGVTRFYDLLQLIEFYQLNAGCLPTRLTHYVQNGVPEVLPLPVPMALTQTEDGGGGSPPSPTELDRRRLGAATDGTMAEGTAAAAASSYTVSYKSI</sequence>
<dbReference type="AlphaFoldDB" id="A0A6J3LJS2"/>
<dbReference type="GO" id="GO:0048699">
    <property type="term" value="P:generation of neurons"/>
    <property type="evidence" value="ECO:0007669"/>
    <property type="project" value="UniProtKB-ARBA"/>
</dbReference>
<evidence type="ECO:0000313" key="5">
    <source>
        <dbReference type="Proteomes" id="UP000504631"/>
    </source>
</evidence>
<dbReference type="InterPro" id="IPR015042">
    <property type="entry name" value="BPS-dom"/>
</dbReference>
<proteinExistence type="predicted"/>
<name>A0A6J3LJS2_9HYME</name>
<dbReference type="SUPFAM" id="SSF55550">
    <property type="entry name" value="SH2 domain"/>
    <property type="match status" value="1"/>
</dbReference>
<feature type="compositionally biased region" description="Low complexity" evidence="3">
    <location>
        <begin position="86"/>
        <end position="103"/>
    </location>
</feature>
<dbReference type="InterPro" id="IPR029071">
    <property type="entry name" value="Ubiquitin-like_domsf"/>
</dbReference>
<dbReference type="RefSeq" id="XP_033365758.1">
    <property type="nucleotide sequence ID" value="XM_033509867.1"/>
</dbReference>